<dbReference type="PROSITE" id="PS51186">
    <property type="entry name" value="GNAT"/>
    <property type="match status" value="1"/>
</dbReference>
<dbReference type="CDD" id="cd04301">
    <property type="entry name" value="NAT_SF"/>
    <property type="match status" value="1"/>
</dbReference>
<dbReference type="Gene3D" id="3.40.630.30">
    <property type="match status" value="1"/>
</dbReference>
<dbReference type="InterPro" id="IPR051531">
    <property type="entry name" value="N-acetyltransferase"/>
</dbReference>
<feature type="domain" description="N-acetyltransferase" evidence="1">
    <location>
        <begin position="19"/>
        <end position="178"/>
    </location>
</feature>
<proteinExistence type="predicted"/>
<dbReference type="RefSeq" id="WP_114188951.1">
    <property type="nucleotide sequence ID" value="NZ_BJYU01000178.1"/>
</dbReference>
<evidence type="ECO:0000313" key="2">
    <source>
        <dbReference type="EMBL" id="GEO18300.1"/>
    </source>
</evidence>
<evidence type="ECO:0000313" key="3">
    <source>
        <dbReference type="Proteomes" id="UP000321085"/>
    </source>
</evidence>
<dbReference type="PANTHER" id="PTHR43792">
    <property type="entry name" value="GNAT FAMILY, PUTATIVE (AFU_ORTHOLOGUE AFUA_3G00765)-RELATED-RELATED"/>
    <property type="match status" value="1"/>
</dbReference>
<evidence type="ECO:0000259" key="1">
    <source>
        <dbReference type="PROSITE" id="PS51186"/>
    </source>
</evidence>
<comment type="caution">
    <text evidence="2">The sequence shown here is derived from an EMBL/GenBank/DDBJ whole genome shotgun (WGS) entry which is preliminary data.</text>
</comment>
<dbReference type="InterPro" id="IPR016181">
    <property type="entry name" value="Acyl_CoA_acyltransferase"/>
</dbReference>
<organism evidence="2 3">
    <name type="scientific">Microvirga aerophila</name>
    <dbReference type="NCBI Taxonomy" id="670291"/>
    <lineage>
        <taxon>Bacteria</taxon>
        <taxon>Pseudomonadati</taxon>
        <taxon>Pseudomonadota</taxon>
        <taxon>Alphaproteobacteria</taxon>
        <taxon>Hyphomicrobiales</taxon>
        <taxon>Methylobacteriaceae</taxon>
        <taxon>Microvirga</taxon>
    </lineage>
</organism>
<protein>
    <submittedName>
        <fullName evidence="2">Acetyltransferase</fullName>
    </submittedName>
</protein>
<dbReference type="InterPro" id="IPR000182">
    <property type="entry name" value="GNAT_dom"/>
</dbReference>
<dbReference type="GO" id="GO:0016747">
    <property type="term" value="F:acyltransferase activity, transferring groups other than amino-acyl groups"/>
    <property type="evidence" value="ECO:0007669"/>
    <property type="project" value="InterPro"/>
</dbReference>
<sequence>MTDISQSNDQTPALEIQDLLIRATRISDAEGIAALNNLPGVRAGTLRLPYQNPEQTRRWLESHGSGSLSIVAEHDGKIIGSAGLHRYPGRRSHAAALGMAVRDDYQGKGVGTALLRELIDAADNWLGLRRIELTVYTDNERAIRLYQRFGFETEGTHRGYALKAGVYADALVMARLRL</sequence>
<keyword evidence="3" id="KW-1185">Reference proteome</keyword>
<dbReference type="EMBL" id="BJYU01000178">
    <property type="protein sequence ID" value="GEO18300.1"/>
    <property type="molecule type" value="Genomic_DNA"/>
</dbReference>
<keyword evidence="2" id="KW-0808">Transferase</keyword>
<dbReference type="AlphaFoldDB" id="A0A512C257"/>
<name>A0A512C257_9HYPH</name>
<dbReference type="OrthoDB" id="9803907at2"/>
<accession>A0A512C257</accession>
<gene>
    <name evidence="2" type="ORF">MAE02_59960</name>
</gene>
<dbReference type="SUPFAM" id="SSF55729">
    <property type="entry name" value="Acyl-CoA N-acyltransferases (Nat)"/>
    <property type="match status" value="1"/>
</dbReference>
<reference evidence="2 3" key="1">
    <citation type="submission" date="2019-07" db="EMBL/GenBank/DDBJ databases">
        <title>Whole genome shotgun sequence of Microvirga aerophila NBRC 106136.</title>
        <authorList>
            <person name="Hosoyama A."/>
            <person name="Uohara A."/>
            <person name="Ohji S."/>
            <person name="Ichikawa N."/>
        </authorList>
    </citation>
    <scope>NUCLEOTIDE SEQUENCE [LARGE SCALE GENOMIC DNA]</scope>
    <source>
        <strain evidence="2 3">NBRC 106136</strain>
    </source>
</reference>
<dbReference type="Pfam" id="PF00583">
    <property type="entry name" value="Acetyltransf_1"/>
    <property type="match status" value="1"/>
</dbReference>
<dbReference type="Proteomes" id="UP000321085">
    <property type="component" value="Unassembled WGS sequence"/>
</dbReference>